<keyword evidence="15" id="KW-1185">Reference proteome</keyword>
<evidence type="ECO:0000256" key="4">
    <source>
        <dbReference type="ARBA" id="ARBA00022730"/>
    </source>
</evidence>
<dbReference type="InterPro" id="IPR003593">
    <property type="entry name" value="AAA+_ATPase"/>
</dbReference>
<evidence type="ECO:0000256" key="10">
    <source>
        <dbReference type="ARBA" id="ARBA00022884"/>
    </source>
</evidence>
<dbReference type="KEGG" id="soa:G3M56_002730"/>
<evidence type="ECO:0000256" key="5">
    <source>
        <dbReference type="ARBA" id="ARBA00022737"/>
    </source>
</evidence>
<dbReference type="Gene3D" id="1.10.287.380">
    <property type="entry name" value="Valyl-tRNA synthetase, C-terminal domain"/>
    <property type="match status" value="1"/>
</dbReference>
<dbReference type="InterPro" id="IPR051309">
    <property type="entry name" value="ABCF_ATPase"/>
</dbReference>
<dbReference type="InterPro" id="IPR032781">
    <property type="entry name" value="ABC_tran_Xtn"/>
</dbReference>
<dbReference type="AlphaFoldDB" id="A0A6B3L1W2"/>
<dbReference type="SUPFAM" id="SSF52540">
    <property type="entry name" value="P-loop containing nucleoside triphosphate hydrolases"/>
    <property type="match status" value="2"/>
</dbReference>
<dbReference type="GO" id="GO:0006412">
    <property type="term" value="P:translation"/>
    <property type="evidence" value="ECO:0007669"/>
    <property type="project" value="UniProtKB-KW"/>
</dbReference>
<keyword evidence="10" id="KW-0694">RNA-binding</keyword>
<dbReference type="PANTHER" id="PTHR42855">
    <property type="entry name" value="ABC TRANSPORTER ATP-BINDING SUBUNIT"/>
    <property type="match status" value="1"/>
</dbReference>
<accession>A0A6B3L1W2</accession>
<dbReference type="InterPro" id="IPR003439">
    <property type="entry name" value="ABC_transporter-like_ATP-bd"/>
</dbReference>
<evidence type="ECO:0000256" key="8">
    <source>
        <dbReference type="ARBA" id="ARBA00022840"/>
    </source>
</evidence>
<dbReference type="GO" id="GO:0000049">
    <property type="term" value="F:tRNA binding"/>
    <property type="evidence" value="ECO:0007669"/>
    <property type="project" value="UniProtKB-KW"/>
</dbReference>
<evidence type="ECO:0000256" key="2">
    <source>
        <dbReference type="ARBA" id="ARBA00022490"/>
    </source>
</evidence>
<keyword evidence="5" id="KW-0677">Repeat</keyword>
<proteinExistence type="inferred from homology"/>
<evidence type="ECO:0000256" key="3">
    <source>
        <dbReference type="ARBA" id="ARBA00022555"/>
    </source>
</evidence>
<dbReference type="InterPro" id="IPR017871">
    <property type="entry name" value="ABC_transporter-like_CS"/>
</dbReference>
<dbReference type="PROSITE" id="PS00211">
    <property type="entry name" value="ABC_TRANSPORTER_1"/>
    <property type="match status" value="2"/>
</dbReference>
<dbReference type="Gene3D" id="3.40.50.300">
    <property type="entry name" value="P-loop containing nucleotide triphosphate hydrolases"/>
    <property type="match status" value="2"/>
</dbReference>
<keyword evidence="11" id="KW-0648">Protein biosynthesis</keyword>
<dbReference type="PROSITE" id="PS50893">
    <property type="entry name" value="ABC_TRANSPORTER_2"/>
    <property type="match status" value="2"/>
</dbReference>
<dbReference type="GO" id="GO:0005524">
    <property type="term" value="F:ATP binding"/>
    <property type="evidence" value="ECO:0007669"/>
    <property type="project" value="UniProtKB-KW"/>
</dbReference>
<dbReference type="SMART" id="SM00382">
    <property type="entry name" value="AAA"/>
    <property type="match status" value="2"/>
</dbReference>
<sequence length="631" mass="70793">MSDTPAIASASELTVAYGHQSVLDGATLAIHEGDRVGLVGRNGSGKSTLLKIAAGVFAPDSGEFVTRRGLVTGYLPQDFELDESSTVLDAVLSGAGFIRDMIAEYESLPADSTKAADLMERITHFDGWTIDQRAESLLNNLHAPAPDRVIGTLSGGEKRRVALCRALLPEPDFLILDEPTNHLETGSIEWLEQFLNKYRGTCLFVTHDRYFLDRITTRIVEIRRGKCETYEGNYTDFLITRAERDASEAQAEHKRQRFLKKELEWVRKSPSARRTKSRDRLDRYFEEAGKDAPEKEMDIDLIIPPAPQLSNRVIEATNIGFAYDERVLFENLTLKLEPGERLGIVGANGLGKSTLLKTLLGKLEPTTGSVKVGTQAVINFVDQDRLLLDDQKAVWEDVGEGVDYVQLGTERISLRSYLRRFLFTEDRINTKIELLSGGERSRVLLAKILKRGGNVLVLDEPTNDLDLATLRVLEEALVHFDGCVIVVSHDRYFLNRVCTATLGFEGNGVVHYQEGNYDYYLEKKAARDKVDAMWQAQAAAAKQTSAPKSQGRKRKLTYNETRELETIEEDILAAEEKVATLEAEFTAPDFYENHADDWQQLEADLKAAKEAVPVLYERWEELEKIKNGEAE</sequence>
<feature type="domain" description="ABC transporter" evidence="13">
    <location>
        <begin position="314"/>
        <end position="532"/>
    </location>
</feature>
<dbReference type="Proteomes" id="UP000475117">
    <property type="component" value="Chromosome"/>
</dbReference>
<dbReference type="RefSeq" id="WP_164363102.1">
    <property type="nucleotide sequence ID" value="NZ_CP066776.1"/>
</dbReference>
<dbReference type="InterPro" id="IPR037118">
    <property type="entry name" value="Val-tRNA_synth_C_sf"/>
</dbReference>
<feature type="domain" description="ABC transporter" evidence="13">
    <location>
        <begin position="8"/>
        <end position="249"/>
    </location>
</feature>
<keyword evidence="7" id="KW-0378">Hydrolase</keyword>
<evidence type="ECO:0000313" key="15">
    <source>
        <dbReference type="Proteomes" id="UP000475117"/>
    </source>
</evidence>
<evidence type="ECO:0000313" key="14">
    <source>
        <dbReference type="EMBL" id="QQL45523.1"/>
    </source>
</evidence>
<dbReference type="InterPro" id="IPR027417">
    <property type="entry name" value="P-loop_NTPase"/>
</dbReference>
<evidence type="ECO:0000256" key="9">
    <source>
        <dbReference type="ARBA" id="ARBA00022845"/>
    </source>
</evidence>
<dbReference type="CDD" id="cd03221">
    <property type="entry name" value="ABCF_EF-3"/>
    <property type="match status" value="2"/>
</dbReference>
<evidence type="ECO:0000259" key="13">
    <source>
        <dbReference type="PROSITE" id="PS50893"/>
    </source>
</evidence>
<dbReference type="GO" id="GO:0006417">
    <property type="term" value="P:regulation of translation"/>
    <property type="evidence" value="ECO:0007669"/>
    <property type="project" value="UniProtKB-KW"/>
</dbReference>
<dbReference type="Pfam" id="PF00005">
    <property type="entry name" value="ABC_tran"/>
    <property type="match status" value="2"/>
</dbReference>
<name>A0A6B3L1W2_9BACT</name>
<keyword evidence="9" id="KW-0810">Translation regulation</keyword>
<reference evidence="14 15" key="1">
    <citation type="submission" date="2020-12" db="EMBL/GenBank/DDBJ databases">
        <title>Sulforoseuscoccus oceanibium gen. nov., sp. nov., a representative of the phylum Verrucomicrobia with special cytoplasmic membrane, and proposal of Sulforoseuscoccusaceae fam. nov.</title>
        <authorList>
            <person name="Xi F."/>
        </authorList>
    </citation>
    <scope>NUCLEOTIDE SEQUENCE [LARGE SCALE GENOMIC DNA]</scope>
    <source>
        <strain evidence="14 15">T37</strain>
    </source>
</reference>
<keyword evidence="2" id="KW-0963">Cytoplasm</keyword>
<comment type="similarity">
    <text evidence="1">Belongs to the ABC transporter superfamily. ABCF family. Translational throttle EttA subfamily.</text>
</comment>
<keyword evidence="8 14" id="KW-0067">ATP-binding</keyword>
<evidence type="ECO:0000256" key="12">
    <source>
        <dbReference type="SAM" id="Coils"/>
    </source>
</evidence>
<evidence type="ECO:0000256" key="7">
    <source>
        <dbReference type="ARBA" id="ARBA00022801"/>
    </source>
</evidence>
<feature type="coiled-coil region" evidence="12">
    <location>
        <begin position="564"/>
        <end position="611"/>
    </location>
</feature>
<dbReference type="GO" id="GO:0016887">
    <property type="term" value="F:ATP hydrolysis activity"/>
    <property type="evidence" value="ECO:0007669"/>
    <property type="project" value="InterPro"/>
</dbReference>
<dbReference type="FunFam" id="3.40.50.300:FF:000183">
    <property type="entry name" value="ABC transporter ATP-binding protein yjjK"/>
    <property type="match status" value="1"/>
</dbReference>
<dbReference type="EMBL" id="CP066776">
    <property type="protein sequence ID" value="QQL45523.1"/>
    <property type="molecule type" value="Genomic_DNA"/>
</dbReference>
<organism evidence="14 15">
    <name type="scientific">Sulfuriroseicoccus oceanibius</name>
    <dbReference type="NCBI Taxonomy" id="2707525"/>
    <lineage>
        <taxon>Bacteria</taxon>
        <taxon>Pseudomonadati</taxon>
        <taxon>Verrucomicrobiota</taxon>
        <taxon>Verrucomicrobiia</taxon>
        <taxon>Verrucomicrobiales</taxon>
        <taxon>Verrucomicrobiaceae</taxon>
        <taxon>Sulfuriroseicoccus</taxon>
    </lineage>
</organism>
<keyword evidence="6" id="KW-0547">Nucleotide-binding</keyword>
<dbReference type="FunFam" id="3.40.50.300:FF:000011">
    <property type="entry name" value="Putative ABC transporter ATP-binding component"/>
    <property type="match status" value="1"/>
</dbReference>
<keyword evidence="4" id="KW-0699">rRNA-binding</keyword>
<evidence type="ECO:0000256" key="1">
    <source>
        <dbReference type="ARBA" id="ARBA00005868"/>
    </source>
</evidence>
<dbReference type="PANTHER" id="PTHR42855:SF2">
    <property type="entry name" value="DRUG RESISTANCE ABC TRANSPORTER,ATP-BINDING PROTEIN"/>
    <property type="match status" value="1"/>
</dbReference>
<evidence type="ECO:0000256" key="11">
    <source>
        <dbReference type="ARBA" id="ARBA00022917"/>
    </source>
</evidence>
<keyword evidence="3" id="KW-0820">tRNA-binding</keyword>
<protein>
    <submittedName>
        <fullName evidence="14">ABC-F family ATP-binding cassette domain-containing protein</fullName>
    </submittedName>
</protein>
<keyword evidence="12" id="KW-0175">Coiled coil</keyword>
<dbReference type="GO" id="GO:0019843">
    <property type="term" value="F:rRNA binding"/>
    <property type="evidence" value="ECO:0007669"/>
    <property type="project" value="UniProtKB-KW"/>
</dbReference>
<dbReference type="Pfam" id="PF12848">
    <property type="entry name" value="ABC_tran_Xtn"/>
    <property type="match status" value="1"/>
</dbReference>
<dbReference type="GO" id="GO:0003677">
    <property type="term" value="F:DNA binding"/>
    <property type="evidence" value="ECO:0007669"/>
    <property type="project" value="InterPro"/>
</dbReference>
<dbReference type="InterPro" id="IPR032524">
    <property type="entry name" value="ABC_tran_C"/>
</dbReference>
<evidence type="ECO:0000256" key="6">
    <source>
        <dbReference type="ARBA" id="ARBA00022741"/>
    </source>
</evidence>
<dbReference type="Pfam" id="PF16326">
    <property type="entry name" value="ABC_tran_CTD"/>
    <property type="match status" value="1"/>
</dbReference>
<gene>
    <name evidence="14" type="ORF">G3M56_002730</name>
</gene>